<accession>A0A428Z6X1</accession>
<dbReference type="EMBL" id="QHKI01000020">
    <property type="protein sequence ID" value="RSM83174.1"/>
    <property type="molecule type" value="Genomic_DNA"/>
</dbReference>
<reference evidence="1 2" key="1">
    <citation type="submission" date="2018-05" db="EMBL/GenBank/DDBJ databases">
        <title>Evolution of GPA BGCs.</title>
        <authorList>
            <person name="Waglechner N."/>
            <person name="Wright G.D."/>
        </authorList>
    </citation>
    <scope>NUCLEOTIDE SEQUENCE [LARGE SCALE GENOMIC DNA]</scope>
    <source>
        <strain evidence="1 2">A82846</strain>
    </source>
</reference>
<dbReference type="Proteomes" id="UP000287547">
    <property type="component" value="Unassembled WGS sequence"/>
</dbReference>
<dbReference type="AlphaFoldDB" id="A0A428Z6X1"/>
<comment type="caution">
    <text evidence="1">The sequence shown here is derived from an EMBL/GenBank/DDBJ whole genome shotgun (WGS) entry which is preliminary data.</text>
</comment>
<name>A0A428Z6X1_KIBAR</name>
<proteinExistence type="predicted"/>
<gene>
    <name evidence="1" type="ORF">DMH04_23850</name>
</gene>
<evidence type="ECO:0000313" key="2">
    <source>
        <dbReference type="Proteomes" id="UP000287547"/>
    </source>
</evidence>
<protein>
    <submittedName>
        <fullName evidence="1">Prokaryotic metallothionein</fullName>
    </submittedName>
</protein>
<evidence type="ECO:0000313" key="1">
    <source>
        <dbReference type="EMBL" id="RSM83174.1"/>
    </source>
</evidence>
<dbReference type="OrthoDB" id="163862at2"/>
<dbReference type="RefSeq" id="WP_037275283.1">
    <property type="nucleotide sequence ID" value="NZ_QHKI01000020.1"/>
</dbReference>
<organism evidence="1 2">
    <name type="scientific">Kibdelosporangium aridum</name>
    <dbReference type="NCBI Taxonomy" id="2030"/>
    <lineage>
        <taxon>Bacteria</taxon>
        <taxon>Bacillati</taxon>
        <taxon>Actinomycetota</taxon>
        <taxon>Actinomycetes</taxon>
        <taxon>Pseudonocardiales</taxon>
        <taxon>Pseudonocardiaceae</taxon>
        <taxon>Kibdelosporangium</taxon>
    </lineage>
</organism>
<sequence length="87" mass="9414">MATCDVCGNDYWMTFEVRTASGDVHTFDSFECAVTKLAPVCEHCGCRILGHDVEVAGRFYCCAHCARAADSELGAQIRDTVGAHPGR</sequence>